<organism evidence="7 8">
    <name type="scientific">Linnemannia exigua</name>
    <dbReference type="NCBI Taxonomy" id="604196"/>
    <lineage>
        <taxon>Eukaryota</taxon>
        <taxon>Fungi</taxon>
        <taxon>Fungi incertae sedis</taxon>
        <taxon>Mucoromycota</taxon>
        <taxon>Mortierellomycotina</taxon>
        <taxon>Mortierellomycetes</taxon>
        <taxon>Mortierellales</taxon>
        <taxon>Mortierellaceae</taxon>
        <taxon>Linnemannia</taxon>
    </lineage>
</organism>
<feature type="domain" description="Xylanolytic transcriptional activator regulatory" evidence="6">
    <location>
        <begin position="1"/>
        <end position="61"/>
    </location>
</feature>
<reference evidence="7" key="1">
    <citation type="journal article" date="2020" name="Fungal Divers.">
        <title>Resolving the Mortierellaceae phylogeny through synthesis of multi-gene phylogenetics and phylogenomics.</title>
        <authorList>
            <person name="Vandepol N."/>
            <person name="Liber J."/>
            <person name="Desiro A."/>
            <person name="Na H."/>
            <person name="Kennedy M."/>
            <person name="Barry K."/>
            <person name="Grigoriev I.V."/>
            <person name="Miller A.N."/>
            <person name="O'Donnell K."/>
            <person name="Stajich J.E."/>
            <person name="Bonito G."/>
        </authorList>
    </citation>
    <scope>NUCLEOTIDE SEQUENCE</scope>
    <source>
        <strain evidence="7">NRRL 28262</strain>
    </source>
</reference>
<dbReference type="AlphaFoldDB" id="A0AAD4D640"/>
<dbReference type="PANTHER" id="PTHR47171">
    <property type="entry name" value="FARA-RELATED"/>
    <property type="match status" value="1"/>
</dbReference>
<dbReference type="PANTHER" id="PTHR47171:SF3">
    <property type="entry name" value="FARA-RELATED"/>
    <property type="match status" value="1"/>
</dbReference>
<dbReference type="GO" id="GO:0008270">
    <property type="term" value="F:zinc ion binding"/>
    <property type="evidence" value="ECO:0007669"/>
    <property type="project" value="InterPro"/>
</dbReference>
<dbReference type="Proteomes" id="UP001194580">
    <property type="component" value="Unassembled WGS sequence"/>
</dbReference>
<evidence type="ECO:0000256" key="4">
    <source>
        <dbReference type="ARBA" id="ARBA00023163"/>
    </source>
</evidence>
<gene>
    <name evidence="7" type="ORF">BGZ95_002025</name>
</gene>
<evidence type="ECO:0000256" key="1">
    <source>
        <dbReference type="ARBA" id="ARBA00022833"/>
    </source>
</evidence>
<dbReference type="Pfam" id="PF04082">
    <property type="entry name" value="Fungal_trans"/>
    <property type="match status" value="1"/>
</dbReference>
<evidence type="ECO:0000259" key="6">
    <source>
        <dbReference type="Pfam" id="PF04082"/>
    </source>
</evidence>
<comment type="caution">
    <text evidence="7">The sequence shown here is derived from an EMBL/GenBank/DDBJ whole genome shotgun (WGS) entry which is preliminary data.</text>
</comment>
<evidence type="ECO:0000256" key="3">
    <source>
        <dbReference type="ARBA" id="ARBA00023125"/>
    </source>
</evidence>
<evidence type="ECO:0000256" key="2">
    <source>
        <dbReference type="ARBA" id="ARBA00023015"/>
    </source>
</evidence>
<protein>
    <recommendedName>
        <fullName evidence="6">Xylanolytic transcriptional activator regulatory domain-containing protein</fullName>
    </recommendedName>
</protein>
<dbReference type="GO" id="GO:0006351">
    <property type="term" value="P:DNA-templated transcription"/>
    <property type="evidence" value="ECO:0007669"/>
    <property type="project" value="InterPro"/>
</dbReference>
<evidence type="ECO:0000313" key="8">
    <source>
        <dbReference type="Proteomes" id="UP001194580"/>
    </source>
</evidence>
<evidence type="ECO:0000256" key="5">
    <source>
        <dbReference type="ARBA" id="ARBA00023242"/>
    </source>
</evidence>
<name>A0AAD4D640_9FUNG</name>
<sequence length="294" mass="33124">MALSLGLHVKQDESTNSIMRAYLARVFWCCFVYDSTFSAIGGEPTLVNDEDITVDMFEAGDLGLEGECCSDQYILHYVRGWKIFREIRSYAYAIQGSQHSEQFLVGRLEQLDISLVEWQQQLPDALDVIPARGSITSPLKAMAAGAQLFCYTLIIFLHYPYLPDLDDAGSMRSPDSQGYCTQASKEIARVTRILLEEAPWIFKSDIIARYALNLATRIHYRNSYATHDPTLARKARRDLQRSIGYAGELFPEYDAYNSDVDGQEELSRNNPMTFAFLPTGLEDVVLSVTPVSTP</sequence>
<keyword evidence="4" id="KW-0804">Transcription</keyword>
<proteinExistence type="predicted"/>
<keyword evidence="8" id="KW-1185">Reference proteome</keyword>
<keyword evidence="2" id="KW-0805">Transcription regulation</keyword>
<keyword evidence="3" id="KW-0238">DNA-binding</keyword>
<dbReference type="EMBL" id="JAAAIL010001417">
    <property type="protein sequence ID" value="KAG0269585.1"/>
    <property type="molecule type" value="Genomic_DNA"/>
</dbReference>
<dbReference type="GO" id="GO:0003677">
    <property type="term" value="F:DNA binding"/>
    <property type="evidence" value="ECO:0007669"/>
    <property type="project" value="UniProtKB-KW"/>
</dbReference>
<dbReference type="InterPro" id="IPR052073">
    <property type="entry name" value="Amide_Lactam_Regulators"/>
</dbReference>
<evidence type="ECO:0000313" key="7">
    <source>
        <dbReference type="EMBL" id="KAG0269585.1"/>
    </source>
</evidence>
<keyword evidence="1" id="KW-0862">Zinc</keyword>
<accession>A0AAD4D640</accession>
<dbReference type="CDD" id="cd12148">
    <property type="entry name" value="fungal_TF_MHR"/>
    <property type="match status" value="1"/>
</dbReference>
<keyword evidence="5" id="KW-0539">Nucleus</keyword>
<dbReference type="InterPro" id="IPR007219">
    <property type="entry name" value="XnlR_reg_dom"/>
</dbReference>